<dbReference type="EMBL" id="JAEAOA010001141">
    <property type="protein sequence ID" value="KAK3606899.1"/>
    <property type="molecule type" value="Genomic_DNA"/>
</dbReference>
<dbReference type="Gene3D" id="1.20.58.760">
    <property type="entry name" value="Peptidase M41"/>
    <property type="match status" value="1"/>
</dbReference>
<dbReference type="GO" id="GO:0046872">
    <property type="term" value="F:metal ion binding"/>
    <property type="evidence" value="ECO:0007669"/>
    <property type="project" value="UniProtKB-KW"/>
</dbReference>
<organism evidence="17 18">
    <name type="scientific">Potamilus streckersoni</name>
    <dbReference type="NCBI Taxonomy" id="2493646"/>
    <lineage>
        <taxon>Eukaryota</taxon>
        <taxon>Metazoa</taxon>
        <taxon>Spiralia</taxon>
        <taxon>Lophotrochozoa</taxon>
        <taxon>Mollusca</taxon>
        <taxon>Bivalvia</taxon>
        <taxon>Autobranchia</taxon>
        <taxon>Heteroconchia</taxon>
        <taxon>Palaeoheterodonta</taxon>
        <taxon>Unionida</taxon>
        <taxon>Unionoidea</taxon>
        <taxon>Unionidae</taxon>
        <taxon>Ambleminae</taxon>
        <taxon>Lampsilini</taxon>
        <taxon>Potamilus</taxon>
    </lineage>
</organism>
<dbReference type="Pfam" id="PF17862">
    <property type="entry name" value="AAA_lid_3"/>
    <property type="match status" value="1"/>
</dbReference>
<dbReference type="InterPro" id="IPR024185">
    <property type="entry name" value="FTHF_cligase-like_sf"/>
</dbReference>
<name>A0AAE0WAA7_9BIVA</name>
<evidence type="ECO:0000256" key="12">
    <source>
        <dbReference type="ARBA" id="ARBA00022989"/>
    </source>
</evidence>
<keyword evidence="8" id="KW-0547">Nucleotide-binding</keyword>
<sequence length="793" mass="87771">MVTEETHLNTHLEKEGYRVLETDLGEYIIQLINEAPSHIVAPAMHKNFEQIRDIILGADYPDKDNVNEQMLTKIVRERMREDYKRADAGITGVNFAAADTGTLCLVENEGNGRYSSTVPRIHIAVMGLEKTIASFRQLPDLLQALTVSATGQKISTYVNMISSPRRPGEADGPDEVHLVILDNGRSDMLADPDLMKTLLCIRCGACMNHCPVYKHIGGHAYGTTIPGPIGKILMPQLLGLETAGHLAGASSLCGACGEVCPVKIPIPDILIRLRAKALQQRSRRHPVSSRFSGEAAAWKIWAMLNSSPRLYRIFRRMLGYMQGLPLARFPIIKEWCSQFQSSFSDTEKPFSEFIAMTTRNEISEVLIKQDRVYFSAGGQMYSAIIPEGYDNIGDYLNNAKVRYRYEAKDQGGLFLIILSSWLPVLLIIGVMLFFSRQLQNGSKIMGFGKFKIRNAPKTQNKITFNDVAGIDDAKEELKEIVEFLKSPQKFNDIGARIPTGILLTGSPGTGKTLLAKAVAGESDAGFFSISGSDFVEMFVGVGASRVRDLFSQARQNSPCIIFIDEIDAVGRQRGSGLGGGNDEREQTLNQLLVEMDGFNKNTGIIILASTNRPDVLDPALLRPGRFDRQVYVNKPDINGREKILQIHSKEVKLDSDVDLRKLATGTVGFTGADLANLINEAALLAGRKKRETVTNADFEEARDKILMGTERKTFIMKEKEREATSYHEAGHALISVLSKFLDPIHKVTIIPRGRSLGVTMFFPEHDTHHMSKGKILETLEMLMGGTRSGGNHL</sequence>
<dbReference type="GO" id="GO:0016887">
    <property type="term" value="F:ATP hydrolysis activity"/>
    <property type="evidence" value="ECO:0007669"/>
    <property type="project" value="InterPro"/>
</dbReference>
<evidence type="ECO:0000259" key="16">
    <source>
        <dbReference type="PROSITE" id="PS51379"/>
    </source>
</evidence>
<keyword evidence="10" id="KW-0862">Zinc</keyword>
<dbReference type="PROSITE" id="PS51379">
    <property type="entry name" value="4FE4S_FER_2"/>
    <property type="match status" value="1"/>
</dbReference>
<reference evidence="17" key="2">
    <citation type="journal article" date="2021" name="Genome Biol. Evol.">
        <title>Developing a high-quality reference genome for a parasitic bivalve with doubly uniparental inheritance (Bivalvia: Unionida).</title>
        <authorList>
            <person name="Smith C.H."/>
        </authorList>
    </citation>
    <scope>NUCLEOTIDE SEQUENCE</scope>
    <source>
        <strain evidence="17">CHS0354</strain>
        <tissue evidence="17">Mantle</tissue>
    </source>
</reference>
<dbReference type="InterPro" id="IPR003741">
    <property type="entry name" value="LUD_dom"/>
</dbReference>
<dbReference type="GO" id="GO:0004222">
    <property type="term" value="F:metalloendopeptidase activity"/>
    <property type="evidence" value="ECO:0007669"/>
    <property type="project" value="InterPro"/>
</dbReference>
<dbReference type="Gene3D" id="1.10.1060.10">
    <property type="entry name" value="Alpha-helical ferredoxin"/>
    <property type="match status" value="1"/>
</dbReference>
<dbReference type="InterPro" id="IPR003959">
    <property type="entry name" value="ATPase_AAA_core"/>
</dbReference>
<dbReference type="AlphaFoldDB" id="A0AAE0WAA7"/>
<proteinExistence type="inferred from homology"/>
<dbReference type="GO" id="GO:0004176">
    <property type="term" value="F:ATP-dependent peptidase activity"/>
    <property type="evidence" value="ECO:0007669"/>
    <property type="project" value="InterPro"/>
</dbReference>
<keyword evidence="12 15" id="KW-1133">Transmembrane helix</keyword>
<dbReference type="InterPro" id="IPR017896">
    <property type="entry name" value="4Fe4S_Fe-S-bd"/>
</dbReference>
<dbReference type="InterPro" id="IPR003593">
    <property type="entry name" value="AAA+_ATPase"/>
</dbReference>
<evidence type="ECO:0000256" key="3">
    <source>
        <dbReference type="ARBA" id="ARBA00010044"/>
    </source>
</evidence>
<comment type="cofactor">
    <cofactor evidence="1">
        <name>Zn(2+)</name>
        <dbReference type="ChEBI" id="CHEBI:29105"/>
    </cofactor>
</comment>
<evidence type="ECO:0000256" key="10">
    <source>
        <dbReference type="ARBA" id="ARBA00022833"/>
    </source>
</evidence>
<dbReference type="Gene3D" id="3.40.50.10420">
    <property type="entry name" value="NagB/RpiA/CoA transferase-like"/>
    <property type="match status" value="1"/>
</dbReference>
<accession>A0AAE0WAA7</accession>
<evidence type="ECO:0000256" key="1">
    <source>
        <dbReference type="ARBA" id="ARBA00001947"/>
    </source>
</evidence>
<evidence type="ECO:0000256" key="14">
    <source>
        <dbReference type="ARBA" id="ARBA00023136"/>
    </source>
</evidence>
<reference evidence="17" key="1">
    <citation type="journal article" date="2021" name="Genome Biol. Evol.">
        <title>A High-Quality Reference Genome for a Parasitic Bivalve with Doubly Uniparental Inheritance (Bivalvia: Unionida).</title>
        <authorList>
            <person name="Smith C.H."/>
        </authorList>
    </citation>
    <scope>NUCLEOTIDE SEQUENCE</scope>
    <source>
        <strain evidence="17">CHS0354</strain>
    </source>
</reference>
<keyword evidence="13" id="KW-0482">Metalloprotease</keyword>
<dbReference type="InterPro" id="IPR024569">
    <property type="entry name" value="LutB_C"/>
</dbReference>
<dbReference type="SMART" id="SM00382">
    <property type="entry name" value="AAA"/>
    <property type="match status" value="1"/>
</dbReference>
<dbReference type="GO" id="GO:0005886">
    <property type="term" value="C:plasma membrane"/>
    <property type="evidence" value="ECO:0007669"/>
    <property type="project" value="TreeGrafter"/>
</dbReference>
<dbReference type="InterPro" id="IPR037219">
    <property type="entry name" value="Peptidase_M41-like"/>
</dbReference>
<dbReference type="Pfam" id="PF02589">
    <property type="entry name" value="LUD_dom"/>
    <property type="match status" value="1"/>
</dbReference>
<keyword evidence="6 15" id="KW-0812">Transmembrane</keyword>
<evidence type="ECO:0000256" key="6">
    <source>
        <dbReference type="ARBA" id="ARBA00022692"/>
    </source>
</evidence>
<dbReference type="InterPro" id="IPR037171">
    <property type="entry name" value="NagB/RpiA_transferase-like"/>
</dbReference>
<dbReference type="Pfam" id="PF01434">
    <property type="entry name" value="Peptidase_M41"/>
    <property type="match status" value="1"/>
</dbReference>
<dbReference type="SUPFAM" id="SSF46548">
    <property type="entry name" value="alpha-helical ferredoxin"/>
    <property type="match status" value="1"/>
</dbReference>
<keyword evidence="14 15" id="KW-0472">Membrane</keyword>
<keyword evidence="11" id="KW-0067">ATP-binding</keyword>
<evidence type="ECO:0000256" key="11">
    <source>
        <dbReference type="ARBA" id="ARBA00022840"/>
    </source>
</evidence>
<keyword evidence="18" id="KW-1185">Reference proteome</keyword>
<evidence type="ECO:0000256" key="8">
    <source>
        <dbReference type="ARBA" id="ARBA00022741"/>
    </source>
</evidence>
<evidence type="ECO:0000256" key="15">
    <source>
        <dbReference type="SAM" id="Phobius"/>
    </source>
</evidence>
<dbReference type="PANTHER" id="PTHR23076:SF97">
    <property type="entry name" value="ATP-DEPENDENT ZINC METALLOPROTEASE YME1L1"/>
    <property type="match status" value="1"/>
</dbReference>
<dbReference type="InterPro" id="IPR000642">
    <property type="entry name" value="Peptidase_M41"/>
</dbReference>
<dbReference type="GO" id="GO:0010304">
    <property type="term" value="P:PSII associated light-harvesting complex II catabolic process"/>
    <property type="evidence" value="ECO:0007669"/>
    <property type="project" value="UniProtKB-ARBA"/>
</dbReference>
<evidence type="ECO:0000256" key="13">
    <source>
        <dbReference type="ARBA" id="ARBA00023049"/>
    </source>
</evidence>
<comment type="similarity">
    <text evidence="4">In the N-terminal section; belongs to the AAA ATPase family.</text>
</comment>
<dbReference type="FunFam" id="3.40.50.300:FF:000001">
    <property type="entry name" value="ATP-dependent zinc metalloprotease FtsH"/>
    <property type="match status" value="1"/>
</dbReference>
<evidence type="ECO:0000313" key="18">
    <source>
        <dbReference type="Proteomes" id="UP001195483"/>
    </source>
</evidence>
<keyword evidence="5" id="KW-0645">Protease</keyword>
<gene>
    <name evidence="17" type="ORF">CHS0354_018494</name>
</gene>
<dbReference type="InterPro" id="IPR009051">
    <property type="entry name" value="Helical_ferredxn"/>
</dbReference>
<protein>
    <recommendedName>
        <fullName evidence="16">4Fe-4S ferredoxin-type domain-containing protein</fullName>
    </recommendedName>
</protein>
<comment type="caution">
    <text evidence="17">The sequence shown here is derived from an EMBL/GenBank/DDBJ whole genome shotgun (WGS) entry which is preliminary data.</text>
</comment>
<dbReference type="InterPro" id="IPR005936">
    <property type="entry name" value="FtsH"/>
</dbReference>
<dbReference type="GO" id="GO:0051536">
    <property type="term" value="F:iron-sulfur cluster binding"/>
    <property type="evidence" value="ECO:0007669"/>
    <property type="project" value="InterPro"/>
</dbReference>
<evidence type="ECO:0000313" key="17">
    <source>
        <dbReference type="EMBL" id="KAK3606899.1"/>
    </source>
</evidence>
<reference evidence="17" key="3">
    <citation type="submission" date="2023-05" db="EMBL/GenBank/DDBJ databases">
        <authorList>
            <person name="Smith C.H."/>
        </authorList>
    </citation>
    <scope>NUCLEOTIDE SEQUENCE</scope>
    <source>
        <strain evidence="17">CHS0354</strain>
        <tissue evidence="17">Mantle</tissue>
    </source>
</reference>
<dbReference type="PANTHER" id="PTHR23076">
    <property type="entry name" value="METALLOPROTEASE M41 FTSH"/>
    <property type="match status" value="1"/>
</dbReference>
<dbReference type="GO" id="GO:0005524">
    <property type="term" value="F:ATP binding"/>
    <property type="evidence" value="ECO:0007669"/>
    <property type="project" value="UniProtKB-KW"/>
</dbReference>
<dbReference type="Pfam" id="PF00004">
    <property type="entry name" value="AAA"/>
    <property type="match status" value="1"/>
</dbReference>
<dbReference type="CDD" id="cd19501">
    <property type="entry name" value="RecA-like_FtsH"/>
    <property type="match status" value="1"/>
</dbReference>
<dbReference type="SUPFAM" id="SSF100950">
    <property type="entry name" value="NagB/RpiA/CoA transferase-like"/>
    <property type="match status" value="1"/>
</dbReference>
<evidence type="ECO:0000256" key="4">
    <source>
        <dbReference type="ARBA" id="ARBA00010550"/>
    </source>
</evidence>
<keyword evidence="7" id="KW-0479">Metal-binding</keyword>
<dbReference type="GO" id="GO:0006508">
    <property type="term" value="P:proteolysis"/>
    <property type="evidence" value="ECO:0007669"/>
    <property type="project" value="UniProtKB-KW"/>
</dbReference>
<evidence type="ECO:0000256" key="5">
    <source>
        <dbReference type="ARBA" id="ARBA00022670"/>
    </source>
</evidence>
<dbReference type="Pfam" id="PF11870">
    <property type="entry name" value="LutB_C"/>
    <property type="match status" value="1"/>
</dbReference>
<comment type="subcellular location">
    <subcellularLocation>
        <location evidence="2">Membrane</location>
    </subcellularLocation>
</comment>
<dbReference type="Gene3D" id="1.10.8.60">
    <property type="match status" value="1"/>
</dbReference>
<keyword evidence="9" id="KW-0378">Hydrolase</keyword>
<dbReference type="InterPro" id="IPR027417">
    <property type="entry name" value="P-loop_NTPase"/>
</dbReference>
<evidence type="ECO:0000256" key="7">
    <source>
        <dbReference type="ARBA" id="ARBA00022723"/>
    </source>
</evidence>
<dbReference type="SUPFAM" id="SSF52540">
    <property type="entry name" value="P-loop containing nucleoside triphosphate hydrolases"/>
    <property type="match status" value="1"/>
</dbReference>
<evidence type="ECO:0000256" key="9">
    <source>
        <dbReference type="ARBA" id="ARBA00022801"/>
    </source>
</evidence>
<dbReference type="Pfam" id="PF13183">
    <property type="entry name" value="Fer4_8"/>
    <property type="match status" value="1"/>
</dbReference>
<feature type="domain" description="4Fe-4S ferredoxin-type" evidence="16">
    <location>
        <begin position="190"/>
        <end position="221"/>
    </location>
</feature>
<dbReference type="Gene3D" id="3.40.50.300">
    <property type="entry name" value="P-loop containing nucleotide triphosphate hydrolases"/>
    <property type="match status" value="1"/>
</dbReference>
<feature type="transmembrane region" description="Helical" evidence="15">
    <location>
        <begin position="412"/>
        <end position="434"/>
    </location>
</feature>
<dbReference type="PROSITE" id="PS00198">
    <property type="entry name" value="4FE4S_FER_1"/>
    <property type="match status" value="1"/>
</dbReference>
<dbReference type="Proteomes" id="UP001195483">
    <property type="component" value="Unassembled WGS sequence"/>
</dbReference>
<dbReference type="NCBIfam" id="TIGR01241">
    <property type="entry name" value="FtsH_fam"/>
    <property type="match status" value="1"/>
</dbReference>
<comment type="similarity">
    <text evidence="3">In the C-terminal section; belongs to the peptidase M41 family.</text>
</comment>
<evidence type="ECO:0000256" key="2">
    <source>
        <dbReference type="ARBA" id="ARBA00004370"/>
    </source>
</evidence>
<dbReference type="InterPro" id="IPR041569">
    <property type="entry name" value="AAA_lid_3"/>
</dbReference>
<dbReference type="InterPro" id="IPR017900">
    <property type="entry name" value="4Fe4S_Fe_S_CS"/>
</dbReference>
<dbReference type="SUPFAM" id="SSF140990">
    <property type="entry name" value="FtsH protease domain-like"/>
    <property type="match status" value="1"/>
</dbReference>
<dbReference type="FunFam" id="1.10.8.60:FF:000001">
    <property type="entry name" value="ATP-dependent zinc metalloprotease FtsH"/>
    <property type="match status" value="1"/>
</dbReference>